<dbReference type="PANTHER" id="PTHR35046:SF18">
    <property type="entry name" value="RNA-DIRECTED DNA POLYMERASE"/>
    <property type="match status" value="1"/>
</dbReference>
<dbReference type="RefSeq" id="XP_010497063.1">
    <property type="nucleotide sequence ID" value="XM_010498761.1"/>
</dbReference>
<evidence type="ECO:0000256" key="1">
    <source>
        <dbReference type="ARBA" id="ARBA00022670"/>
    </source>
</evidence>
<dbReference type="PROSITE" id="PS50878">
    <property type="entry name" value="RT_POL"/>
    <property type="match status" value="1"/>
</dbReference>
<keyword evidence="4" id="KW-0863">Zinc-finger</keyword>
<sequence length="913" mass="104099">MPPKKSLQQQQHEEQLELMRDMFSEFNHRMHEVLRNTVETTVRSVLRAQQQPGVLPQGEEHREGDFGDVDDDNFVDAILFAQLHEQPRRDMIVASLGIGIQKLDLPDFHGSLQPKELLDWISSVEELLDFKQVPNDMRVPLVATRFKGQASAWWQQLKDKRRREGKEKITSWQKLIKKMKEAFLPFNYGRTMTPTTDTKHTSPDFPVSVSEAHQRAFLIEQQPRFASSSWSQGSMRTRTELNVVTPKQGLDSNLQPMGSGKSDGSDVKRISNARCFGCGEQGHRQSSCPQQTRRGLFIEDEPAIYDDGSVDEVVGGEEEVFGDKGLALVFRRTCLLPQSPEESWLRTNIFRSTCTIRGKFCKLIIDSGSCTNIISEEAVQKLDLFTEPHPCPYRLAWLNSTSEIRISRRCHVPFSIGVNYKDMVCCDILPMDACHILLGRPWQYDRRVYHDGFTNTYAFTFEDKKIKLLPVQDSTDTLTPQIESAPSVRDVVVSKPALFLRPFEFEEEIRTTGIAFVLVVSQEKNVSVVAAPSDFRDILSNFKDVFPDDLPLGLPPLRDIQHCIDLAPNFVLPNRPHYHMSPQKHDELRRQVEELLAKGYLRENLSPCAVPALLIPKKDGSWRMCVDSRAINKITIRYRFPIPRLDDLLDQIGKASIFTKLDLRSGYHQICVRPGDEWKTAFKIREGLFEWFVMPFGLSNAPSTFVRVMIQALRPFIGRCVVVYFDDILIFSSSIAEHLSHLNDVLLVLRKEKLFATTKKCVFGASEVLFLGYIVSYRGLEVRQLFVLGLLLELLPKCAVFTVWLRFIDVLWLILAASWLLLQDCMKGSTFRWTPEAETAFQTVKDHLTSALVLVLPNFDMDFELHCDASKAGIGAVLSQENRPIAFFSEKIAGSRGCYSTYVAADFSTPRET</sequence>
<dbReference type="Gene3D" id="3.10.10.10">
    <property type="entry name" value="HIV Type 1 Reverse Transcriptase, subunit A, domain 1"/>
    <property type="match status" value="1"/>
</dbReference>
<keyword evidence="4" id="KW-0862">Zinc</keyword>
<dbReference type="CDD" id="cd01647">
    <property type="entry name" value="RT_LTR"/>
    <property type="match status" value="1"/>
</dbReference>
<proteinExistence type="predicted"/>
<dbReference type="Gene3D" id="2.40.70.10">
    <property type="entry name" value="Acid Proteases"/>
    <property type="match status" value="1"/>
</dbReference>
<dbReference type="Proteomes" id="UP000694864">
    <property type="component" value="Chromosome 11"/>
</dbReference>
<feature type="domain" description="CCHC-type" evidence="6">
    <location>
        <begin position="274"/>
        <end position="290"/>
    </location>
</feature>
<evidence type="ECO:0000313" key="8">
    <source>
        <dbReference type="Proteomes" id="UP000694864"/>
    </source>
</evidence>
<keyword evidence="5" id="KW-0812">Transmembrane</keyword>
<evidence type="ECO:0000256" key="5">
    <source>
        <dbReference type="SAM" id="Phobius"/>
    </source>
</evidence>
<evidence type="ECO:0000313" key="10">
    <source>
        <dbReference type="RefSeq" id="XP_010497063.1"/>
    </source>
</evidence>
<evidence type="ECO:0000313" key="9">
    <source>
        <dbReference type="RefSeq" id="XP_010445703.1"/>
    </source>
</evidence>
<dbReference type="InterPro" id="IPR041577">
    <property type="entry name" value="RT_RNaseH_2"/>
</dbReference>
<dbReference type="SUPFAM" id="SSF57756">
    <property type="entry name" value="Retrovirus zinc finger-like domains"/>
    <property type="match status" value="1"/>
</dbReference>
<dbReference type="InterPro" id="IPR001878">
    <property type="entry name" value="Znf_CCHC"/>
</dbReference>
<dbReference type="InterPro" id="IPR036875">
    <property type="entry name" value="Znf_CCHC_sf"/>
</dbReference>
<evidence type="ECO:0000256" key="2">
    <source>
        <dbReference type="ARBA" id="ARBA00022750"/>
    </source>
</evidence>
<dbReference type="Pfam" id="PF17919">
    <property type="entry name" value="RT_RNaseH_2"/>
    <property type="match status" value="1"/>
</dbReference>
<keyword evidence="5" id="KW-0472">Membrane</keyword>
<dbReference type="CDD" id="cd00303">
    <property type="entry name" value="retropepsin_like"/>
    <property type="match status" value="1"/>
</dbReference>
<accession>A0ABM0Y877</accession>
<dbReference type="InterPro" id="IPR043502">
    <property type="entry name" value="DNA/RNA_pol_sf"/>
</dbReference>
<reference evidence="8" key="2">
    <citation type="journal article" date="2014" name="Nat. Commun.">
        <title>The emerging biofuel crop Camelina sativa retains a highly undifferentiated hexaploid genome structure.</title>
        <authorList>
            <person name="Kagale S."/>
            <person name="Koh C."/>
            <person name="Nixon J."/>
            <person name="Bollina V."/>
            <person name="Clarke W.E."/>
            <person name="Tuteja R."/>
            <person name="Spillane C."/>
            <person name="Robinson S.J."/>
            <person name="Links M.G."/>
            <person name="Clarke C."/>
            <person name="Higgins E.E."/>
            <person name="Huebert T."/>
            <person name="Sharpe A.G."/>
            <person name="Parkin I.A."/>
        </authorList>
    </citation>
    <scope>NUCLEOTIDE SEQUENCE [LARGE SCALE GENOMIC DNA]</scope>
    <source>
        <strain evidence="8">r\DH55</strain>
    </source>
</reference>
<feature type="domain" description="Reverse transcriptase" evidence="7">
    <location>
        <begin position="596"/>
        <end position="775"/>
    </location>
</feature>
<reference evidence="8" key="1">
    <citation type="journal article" date="1997" name="Nucleic Acids Res.">
        <title>tRNAscan-SE: a program for improved detection of transfer RNA genes in genomic sequence.</title>
        <authorList>
            <person name="Lowe T.M."/>
            <person name="Eddy S.R."/>
        </authorList>
    </citation>
    <scope>NUCLEOTIDE SEQUENCE [LARGE SCALE GENOMIC DNA]</scope>
    <source>
        <strain evidence="8">r\DH55</strain>
    </source>
</reference>
<dbReference type="InterPro" id="IPR005162">
    <property type="entry name" value="Retrotrans_gag_dom"/>
</dbReference>
<gene>
    <name evidence="10" type="primary">LOC104774097</name>
    <name evidence="9" type="synonym">LOC104728424</name>
</gene>
<keyword evidence="2" id="KW-0378">Hydrolase</keyword>
<dbReference type="SUPFAM" id="SSF56672">
    <property type="entry name" value="DNA/RNA polymerases"/>
    <property type="match status" value="1"/>
</dbReference>
<dbReference type="GeneID" id="104774097"/>
<keyword evidence="1" id="KW-0645">Protease</keyword>
<dbReference type="Gene3D" id="3.30.70.270">
    <property type="match status" value="2"/>
</dbReference>
<keyword evidence="4" id="KW-0479">Metal-binding</keyword>
<organism evidence="8 10">
    <name type="scientific">Camelina sativa</name>
    <name type="common">False flax</name>
    <name type="synonym">Myagrum sativum</name>
    <dbReference type="NCBI Taxonomy" id="90675"/>
    <lineage>
        <taxon>Eukaryota</taxon>
        <taxon>Viridiplantae</taxon>
        <taxon>Streptophyta</taxon>
        <taxon>Embryophyta</taxon>
        <taxon>Tracheophyta</taxon>
        <taxon>Spermatophyta</taxon>
        <taxon>Magnoliopsida</taxon>
        <taxon>eudicotyledons</taxon>
        <taxon>Gunneridae</taxon>
        <taxon>Pentapetalae</taxon>
        <taxon>rosids</taxon>
        <taxon>malvids</taxon>
        <taxon>Brassicales</taxon>
        <taxon>Brassicaceae</taxon>
        <taxon>Camelineae</taxon>
        <taxon>Camelina</taxon>
    </lineage>
</organism>
<dbReference type="GeneID" id="104728424"/>
<name>A0ABM0Y877_CAMSA</name>
<reference evidence="9 10" key="3">
    <citation type="submission" date="2025-05" db="UniProtKB">
        <authorList>
            <consortium name="RefSeq"/>
        </authorList>
    </citation>
    <scope>IDENTIFICATION</scope>
    <source>
        <tissue evidence="9 10">Leaf</tissue>
    </source>
</reference>
<dbReference type="Pfam" id="PF00078">
    <property type="entry name" value="RVT_1"/>
    <property type="match status" value="1"/>
</dbReference>
<dbReference type="InterPro" id="IPR043128">
    <property type="entry name" value="Rev_trsase/Diguanyl_cyclase"/>
</dbReference>
<evidence type="ECO:0000259" key="7">
    <source>
        <dbReference type="PROSITE" id="PS50878"/>
    </source>
</evidence>
<dbReference type="Pfam" id="PF03732">
    <property type="entry name" value="Retrotrans_gag"/>
    <property type="match status" value="1"/>
</dbReference>
<keyword evidence="2" id="KW-0064">Aspartyl protease</keyword>
<dbReference type="PANTHER" id="PTHR35046">
    <property type="entry name" value="ZINC KNUCKLE (CCHC-TYPE) FAMILY PROTEIN"/>
    <property type="match status" value="1"/>
</dbReference>
<dbReference type="RefSeq" id="XP_010445703.1">
    <property type="nucleotide sequence ID" value="XM_010447401.1"/>
</dbReference>
<keyword evidence="8" id="KW-1185">Reference proteome</keyword>
<feature type="transmembrane region" description="Helical" evidence="5">
    <location>
        <begin position="800"/>
        <end position="822"/>
    </location>
</feature>
<evidence type="ECO:0000256" key="4">
    <source>
        <dbReference type="PROSITE-ProRule" id="PRU00047"/>
    </source>
</evidence>
<dbReference type="InterPro" id="IPR021109">
    <property type="entry name" value="Peptidase_aspartic_dom_sf"/>
</dbReference>
<keyword evidence="5" id="KW-1133">Transmembrane helix</keyword>
<evidence type="ECO:0000256" key="3">
    <source>
        <dbReference type="ARBA" id="ARBA00023125"/>
    </source>
</evidence>
<keyword evidence="3" id="KW-0238">DNA-binding</keyword>
<protein>
    <submittedName>
        <fullName evidence="9">Uncharacterized protein LOC104728424</fullName>
    </submittedName>
    <submittedName>
        <fullName evidence="10">Uncharacterized protein LOC104774097</fullName>
    </submittedName>
</protein>
<evidence type="ECO:0000259" key="6">
    <source>
        <dbReference type="PROSITE" id="PS50158"/>
    </source>
</evidence>
<dbReference type="InterPro" id="IPR000477">
    <property type="entry name" value="RT_dom"/>
</dbReference>
<dbReference type="PROSITE" id="PS50158">
    <property type="entry name" value="ZF_CCHC"/>
    <property type="match status" value="1"/>
</dbReference>